<sequence length="174" mass="19608">MYSPRITIRYQTPTSSDRQDMRRYLGIKRPTPQPADTYTARCLSPFFQSQQLKAQRQYLAHIGTSSNTTGMNDSNTLLSITSSTANNLPSGAAYKPTRIDMELYFMRYTRDSTCANVSTAKAMLNYPNTPRPALWPLPTPKPPWQALLSNPNLDAQLWLTTKSARAAEDHGFLD</sequence>
<comment type="caution">
    <text evidence="1">The sequence shown here is derived from an EMBL/GenBank/DDBJ whole genome shotgun (WGS) entry which is preliminary data.</text>
</comment>
<proteinExistence type="predicted"/>
<keyword evidence="2" id="KW-1185">Reference proteome</keyword>
<dbReference type="Proteomes" id="UP000821853">
    <property type="component" value="Chromosome 8"/>
</dbReference>
<accession>A0A9J6GY26</accession>
<gene>
    <name evidence="1" type="ORF">HPB48_014537</name>
</gene>
<dbReference type="VEuPathDB" id="VectorBase:HLOH_040435"/>
<organism evidence="1 2">
    <name type="scientific">Haemaphysalis longicornis</name>
    <name type="common">Bush tick</name>
    <dbReference type="NCBI Taxonomy" id="44386"/>
    <lineage>
        <taxon>Eukaryota</taxon>
        <taxon>Metazoa</taxon>
        <taxon>Ecdysozoa</taxon>
        <taxon>Arthropoda</taxon>
        <taxon>Chelicerata</taxon>
        <taxon>Arachnida</taxon>
        <taxon>Acari</taxon>
        <taxon>Parasitiformes</taxon>
        <taxon>Ixodida</taxon>
        <taxon>Ixodoidea</taxon>
        <taxon>Ixodidae</taxon>
        <taxon>Haemaphysalinae</taxon>
        <taxon>Haemaphysalis</taxon>
    </lineage>
</organism>
<dbReference type="AlphaFoldDB" id="A0A9J6GY26"/>
<evidence type="ECO:0000313" key="2">
    <source>
        <dbReference type="Proteomes" id="UP000821853"/>
    </source>
</evidence>
<name>A0A9J6GY26_HAELO</name>
<dbReference type="EMBL" id="JABSTR010000010">
    <property type="protein sequence ID" value="KAH9380370.1"/>
    <property type="molecule type" value="Genomic_DNA"/>
</dbReference>
<protein>
    <submittedName>
        <fullName evidence="1">Uncharacterized protein</fullName>
    </submittedName>
</protein>
<evidence type="ECO:0000313" key="1">
    <source>
        <dbReference type="EMBL" id="KAH9380370.1"/>
    </source>
</evidence>
<reference evidence="1 2" key="1">
    <citation type="journal article" date="2020" name="Cell">
        <title>Large-Scale Comparative Analyses of Tick Genomes Elucidate Their Genetic Diversity and Vector Capacities.</title>
        <authorList>
            <consortium name="Tick Genome and Microbiome Consortium (TIGMIC)"/>
            <person name="Jia N."/>
            <person name="Wang J."/>
            <person name="Shi W."/>
            <person name="Du L."/>
            <person name="Sun Y."/>
            <person name="Zhan W."/>
            <person name="Jiang J.F."/>
            <person name="Wang Q."/>
            <person name="Zhang B."/>
            <person name="Ji P."/>
            <person name="Bell-Sakyi L."/>
            <person name="Cui X.M."/>
            <person name="Yuan T.T."/>
            <person name="Jiang B.G."/>
            <person name="Yang W.F."/>
            <person name="Lam T.T."/>
            <person name="Chang Q.C."/>
            <person name="Ding S.J."/>
            <person name="Wang X.J."/>
            <person name="Zhu J.G."/>
            <person name="Ruan X.D."/>
            <person name="Zhao L."/>
            <person name="Wei J.T."/>
            <person name="Ye R.Z."/>
            <person name="Que T.C."/>
            <person name="Du C.H."/>
            <person name="Zhou Y.H."/>
            <person name="Cheng J.X."/>
            <person name="Dai P.F."/>
            <person name="Guo W.B."/>
            <person name="Han X.H."/>
            <person name="Huang E.J."/>
            <person name="Li L.F."/>
            <person name="Wei W."/>
            <person name="Gao Y.C."/>
            <person name="Liu J.Z."/>
            <person name="Shao H.Z."/>
            <person name="Wang X."/>
            <person name="Wang C.C."/>
            <person name="Yang T.C."/>
            <person name="Huo Q.B."/>
            <person name="Li W."/>
            <person name="Chen H.Y."/>
            <person name="Chen S.E."/>
            <person name="Zhou L.G."/>
            <person name="Ni X.B."/>
            <person name="Tian J.H."/>
            <person name="Sheng Y."/>
            <person name="Liu T."/>
            <person name="Pan Y.S."/>
            <person name="Xia L.Y."/>
            <person name="Li J."/>
            <person name="Zhao F."/>
            <person name="Cao W.C."/>
        </authorList>
    </citation>
    <scope>NUCLEOTIDE SEQUENCE [LARGE SCALE GENOMIC DNA]</scope>
    <source>
        <strain evidence="1">HaeL-2018</strain>
    </source>
</reference>